<feature type="transmembrane region" description="Helical" evidence="6">
    <location>
        <begin position="187"/>
        <end position="205"/>
    </location>
</feature>
<dbReference type="HOGENOM" id="CLU_079569_3_2_7"/>
<evidence type="ECO:0008006" key="9">
    <source>
        <dbReference type="Google" id="ProtNLM"/>
    </source>
</evidence>
<evidence type="ECO:0000256" key="4">
    <source>
        <dbReference type="ARBA" id="ARBA00022989"/>
    </source>
</evidence>
<dbReference type="PIRSF" id="PIRSF006324">
    <property type="entry name" value="LeuE"/>
    <property type="match status" value="1"/>
</dbReference>
<evidence type="ECO:0000256" key="6">
    <source>
        <dbReference type="SAM" id="Phobius"/>
    </source>
</evidence>
<feature type="transmembrane region" description="Helical" evidence="6">
    <location>
        <begin position="41"/>
        <end position="66"/>
    </location>
</feature>
<dbReference type="eggNOG" id="COG1280">
    <property type="taxonomic scope" value="Bacteria"/>
</dbReference>
<accession>E5Y4V6</accession>
<evidence type="ECO:0000256" key="1">
    <source>
        <dbReference type="ARBA" id="ARBA00004651"/>
    </source>
</evidence>
<dbReference type="OrthoDB" id="9804822at2"/>
<dbReference type="Pfam" id="PF01810">
    <property type="entry name" value="LysE"/>
    <property type="match status" value="1"/>
</dbReference>
<sequence length="208" mass="21844">MPPVETLGAFFVASVVMGLAPGPDILFVLTQSALYGARAGFATTCGLITGLFVHITAVSLGVAALFQSSETAFNVLKFAGAAYLLYLAWLSFRSGTSKASLQKAQFPGYGTLYRRGVIMNITNPKVTLFFLAFLPQFADPARGGLTAQIIALGALFQLATLLVFGCVSLLAGRVAGRFNSSVKGQLFLNRAAGCVFTGLAVMLLVSSR</sequence>
<proteinExistence type="predicted"/>
<dbReference type="InterPro" id="IPR001123">
    <property type="entry name" value="LeuE-type"/>
</dbReference>
<dbReference type="GO" id="GO:0005886">
    <property type="term" value="C:plasma membrane"/>
    <property type="evidence" value="ECO:0007669"/>
    <property type="project" value="UniProtKB-SubCell"/>
</dbReference>
<name>E5Y4V6_BILW3</name>
<feature type="transmembrane region" description="Helical" evidence="6">
    <location>
        <begin position="112"/>
        <end position="134"/>
    </location>
</feature>
<comment type="caution">
    <text evidence="7">The sequence shown here is derived from an EMBL/GenBank/DDBJ whole genome shotgun (WGS) entry which is preliminary data.</text>
</comment>
<dbReference type="PANTHER" id="PTHR30086:SF20">
    <property type="entry name" value="ARGININE EXPORTER PROTEIN ARGO-RELATED"/>
    <property type="match status" value="1"/>
</dbReference>
<evidence type="ECO:0000313" key="8">
    <source>
        <dbReference type="Proteomes" id="UP000006034"/>
    </source>
</evidence>
<dbReference type="Proteomes" id="UP000006034">
    <property type="component" value="Unassembled WGS sequence"/>
</dbReference>
<dbReference type="EMBL" id="ADCP02000001">
    <property type="protein sequence ID" value="EFV44989.1"/>
    <property type="molecule type" value="Genomic_DNA"/>
</dbReference>
<keyword evidence="4 6" id="KW-1133">Transmembrane helix</keyword>
<reference evidence="7 8" key="2">
    <citation type="submission" date="2013-04" db="EMBL/GenBank/DDBJ databases">
        <title>The Genome Sequence of Bilophila wadsworthia 3_1_6.</title>
        <authorList>
            <consortium name="The Broad Institute Genomics Platform"/>
            <person name="Earl A."/>
            <person name="Ward D."/>
            <person name="Feldgarden M."/>
            <person name="Gevers D."/>
            <person name="Sibley C."/>
            <person name="Strauss J."/>
            <person name="Allen-Vercoe E."/>
            <person name="Walker B."/>
            <person name="Young S."/>
            <person name="Zeng Q."/>
            <person name="Gargeya S."/>
            <person name="Fitzgerald M."/>
            <person name="Haas B."/>
            <person name="Abouelleil A."/>
            <person name="Allen A.W."/>
            <person name="Alvarado L."/>
            <person name="Arachchi H.M."/>
            <person name="Berlin A.M."/>
            <person name="Chapman S.B."/>
            <person name="Gainer-Dewar J."/>
            <person name="Goldberg J."/>
            <person name="Griggs A."/>
            <person name="Gujja S."/>
            <person name="Hansen M."/>
            <person name="Howarth C."/>
            <person name="Imamovic A."/>
            <person name="Ireland A."/>
            <person name="Larimer J."/>
            <person name="McCowan C."/>
            <person name="Murphy C."/>
            <person name="Pearson M."/>
            <person name="Poon T.W."/>
            <person name="Priest M."/>
            <person name="Roberts A."/>
            <person name="Saif S."/>
            <person name="Shea T."/>
            <person name="Sisk P."/>
            <person name="Sykes S."/>
            <person name="Wortman J."/>
            <person name="Nusbaum C."/>
            <person name="Birren B."/>
        </authorList>
    </citation>
    <scope>NUCLEOTIDE SEQUENCE [LARGE SCALE GENOMIC DNA]</scope>
    <source>
        <strain evidence="7 8">3_1_6</strain>
    </source>
</reference>
<evidence type="ECO:0000256" key="3">
    <source>
        <dbReference type="ARBA" id="ARBA00022692"/>
    </source>
</evidence>
<dbReference type="RefSeq" id="WP_005026181.1">
    <property type="nucleotide sequence ID" value="NZ_KE150238.1"/>
</dbReference>
<evidence type="ECO:0000256" key="5">
    <source>
        <dbReference type="ARBA" id="ARBA00023136"/>
    </source>
</evidence>
<gene>
    <name evidence="7" type="ORF">HMPREF0179_01219</name>
</gene>
<keyword evidence="8" id="KW-1185">Reference proteome</keyword>
<keyword evidence="3 6" id="KW-0812">Transmembrane</keyword>
<evidence type="ECO:0000313" key="7">
    <source>
        <dbReference type="EMBL" id="EFV44989.1"/>
    </source>
</evidence>
<evidence type="ECO:0000256" key="2">
    <source>
        <dbReference type="ARBA" id="ARBA00022475"/>
    </source>
</evidence>
<protein>
    <recommendedName>
        <fullName evidence="9">Homoserine/Threonine efflux protein</fullName>
    </recommendedName>
</protein>
<feature type="transmembrane region" description="Helical" evidence="6">
    <location>
        <begin position="72"/>
        <end position="92"/>
    </location>
</feature>
<keyword evidence="2" id="KW-1003">Cell membrane</keyword>
<organism evidence="7 8">
    <name type="scientific">Bilophila wadsworthia (strain 3_1_6)</name>
    <dbReference type="NCBI Taxonomy" id="563192"/>
    <lineage>
        <taxon>Bacteria</taxon>
        <taxon>Pseudomonadati</taxon>
        <taxon>Thermodesulfobacteriota</taxon>
        <taxon>Desulfovibrionia</taxon>
        <taxon>Desulfovibrionales</taxon>
        <taxon>Desulfovibrionaceae</taxon>
        <taxon>Bilophila</taxon>
    </lineage>
</organism>
<feature type="transmembrane region" description="Helical" evidence="6">
    <location>
        <begin position="6"/>
        <end position="29"/>
    </location>
</feature>
<dbReference type="GO" id="GO:0015171">
    <property type="term" value="F:amino acid transmembrane transporter activity"/>
    <property type="evidence" value="ECO:0007669"/>
    <property type="project" value="TreeGrafter"/>
</dbReference>
<comment type="subcellular location">
    <subcellularLocation>
        <location evidence="1">Cell membrane</location>
        <topology evidence="1">Multi-pass membrane protein</topology>
    </subcellularLocation>
</comment>
<reference evidence="7 8" key="1">
    <citation type="submission" date="2010-10" db="EMBL/GenBank/DDBJ databases">
        <authorList>
            <consortium name="The Broad Institute Genome Sequencing Platform"/>
            <person name="Ward D."/>
            <person name="Earl A."/>
            <person name="Feldgarden M."/>
            <person name="Young S.K."/>
            <person name="Gargeya S."/>
            <person name="Zeng Q."/>
            <person name="Alvarado L."/>
            <person name="Berlin A."/>
            <person name="Bochicchio J."/>
            <person name="Chapman S.B."/>
            <person name="Chen Z."/>
            <person name="Freedman E."/>
            <person name="Gellesch M."/>
            <person name="Goldberg J."/>
            <person name="Griggs A."/>
            <person name="Gujja S."/>
            <person name="Heilman E."/>
            <person name="Heiman D."/>
            <person name="Howarth C."/>
            <person name="Mehta T."/>
            <person name="Neiman D."/>
            <person name="Pearson M."/>
            <person name="Roberts A."/>
            <person name="Saif S."/>
            <person name="Shea T."/>
            <person name="Shenoy N."/>
            <person name="Sisk P."/>
            <person name="Stolte C."/>
            <person name="Sykes S."/>
            <person name="White J."/>
            <person name="Yandava C."/>
            <person name="Allen-Vercoe E."/>
            <person name="Sibley C."/>
            <person name="Ambrose C.E."/>
            <person name="Strauss J."/>
            <person name="Daigneault M."/>
            <person name="Haas B."/>
            <person name="Nusbaum C."/>
            <person name="Birren B."/>
        </authorList>
    </citation>
    <scope>NUCLEOTIDE SEQUENCE [LARGE SCALE GENOMIC DNA]</scope>
    <source>
        <strain evidence="7 8">3_1_6</strain>
    </source>
</reference>
<feature type="transmembrane region" description="Helical" evidence="6">
    <location>
        <begin position="154"/>
        <end position="175"/>
    </location>
</feature>
<dbReference type="GeneID" id="78086351"/>
<dbReference type="AlphaFoldDB" id="E5Y4V6"/>
<dbReference type="PANTHER" id="PTHR30086">
    <property type="entry name" value="ARGININE EXPORTER PROTEIN ARGO"/>
    <property type="match status" value="1"/>
</dbReference>
<keyword evidence="5 6" id="KW-0472">Membrane</keyword>